<name>A0A6J5MQ51_9CAUD</name>
<dbReference type="EMBL" id="LR796498">
    <property type="protein sequence ID" value="CAB4148552.1"/>
    <property type="molecule type" value="Genomic_DNA"/>
</dbReference>
<accession>A0A6J5MQ51</accession>
<organism evidence="1">
    <name type="scientific">uncultured Caudovirales phage</name>
    <dbReference type="NCBI Taxonomy" id="2100421"/>
    <lineage>
        <taxon>Viruses</taxon>
        <taxon>Duplodnaviria</taxon>
        <taxon>Heunggongvirae</taxon>
        <taxon>Uroviricota</taxon>
        <taxon>Caudoviricetes</taxon>
        <taxon>Peduoviridae</taxon>
        <taxon>Maltschvirus</taxon>
        <taxon>Maltschvirus maltsch</taxon>
    </lineage>
</organism>
<gene>
    <name evidence="1" type="ORF">UFOVP526_10</name>
</gene>
<proteinExistence type="predicted"/>
<protein>
    <submittedName>
        <fullName evidence="1">Uncharacterized protein</fullName>
    </submittedName>
</protein>
<evidence type="ECO:0000313" key="1">
    <source>
        <dbReference type="EMBL" id="CAB4148552.1"/>
    </source>
</evidence>
<sequence>MATPTNLPASFTSAVLTSSQMNNLRGAFRILQVVTGSSSTQANSSTTTLVDTGLSATITPQSSSSKILVYVAHPQCFKSTPNGFTCLKLSMLRGASVIQDVVTVAGFTGTSMDNVFGVTGVYLDSPATTSATTYKTQFASAFGAASVSVQYGSAGTSTIVLMEVSA</sequence>
<reference evidence="1" key="1">
    <citation type="submission" date="2020-04" db="EMBL/GenBank/DDBJ databases">
        <authorList>
            <person name="Chiriac C."/>
            <person name="Salcher M."/>
            <person name="Ghai R."/>
            <person name="Kavagutti S V."/>
        </authorList>
    </citation>
    <scope>NUCLEOTIDE SEQUENCE</scope>
</reference>